<gene>
    <name evidence="3" type="ORF">ACFPFM_20410</name>
</gene>
<name>A0ABV9Y0A6_9PSEU</name>
<evidence type="ECO:0000259" key="2">
    <source>
        <dbReference type="SMART" id="SM00421"/>
    </source>
</evidence>
<dbReference type="Proteomes" id="UP001595833">
    <property type="component" value="Unassembled WGS sequence"/>
</dbReference>
<proteinExistence type="predicted"/>
<dbReference type="InterPro" id="IPR000792">
    <property type="entry name" value="Tscrpt_reg_LuxR_C"/>
</dbReference>
<dbReference type="SUPFAM" id="SSF46894">
    <property type="entry name" value="C-terminal effector domain of the bipartite response regulators"/>
    <property type="match status" value="1"/>
</dbReference>
<evidence type="ECO:0000313" key="3">
    <source>
        <dbReference type="EMBL" id="MFC5056108.1"/>
    </source>
</evidence>
<reference evidence="4" key="1">
    <citation type="journal article" date="2019" name="Int. J. Syst. Evol. Microbiol.">
        <title>The Global Catalogue of Microorganisms (GCM) 10K type strain sequencing project: providing services to taxonomists for standard genome sequencing and annotation.</title>
        <authorList>
            <consortium name="The Broad Institute Genomics Platform"/>
            <consortium name="The Broad Institute Genome Sequencing Center for Infectious Disease"/>
            <person name="Wu L."/>
            <person name="Ma J."/>
        </authorList>
    </citation>
    <scope>NUCLEOTIDE SEQUENCE [LARGE SCALE GENOMIC DNA]</scope>
    <source>
        <strain evidence="4">KCTC 12848</strain>
    </source>
</reference>
<dbReference type="InterPro" id="IPR036388">
    <property type="entry name" value="WH-like_DNA-bd_sf"/>
</dbReference>
<dbReference type="PANTHER" id="PTHR34293:SF1">
    <property type="entry name" value="HTH-TYPE TRANSCRIPTIONAL REGULATOR TRMBL2"/>
    <property type="match status" value="1"/>
</dbReference>
<keyword evidence="4" id="KW-1185">Reference proteome</keyword>
<dbReference type="PANTHER" id="PTHR34293">
    <property type="entry name" value="HTH-TYPE TRANSCRIPTIONAL REGULATOR TRMBL2"/>
    <property type="match status" value="1"/>
</dbReference>
<organism evidence="3 4">
    <name type="scientific">Saccharothrix xinjiangensis</name>
    <dbReference type="NCBI Taxonomy" id="204798"/>
    <lineage>
        <taxon>Bacteria</taxon>
        <taxon>Bacillati</taxon>
        <taxon>Actinomycetota</taxon>
        <taxon>Actinomycetes</taxon>
        <taxon>Pseudonocardiales</taxon>
        <taxon>Pseudonocardiaceae</taxon>
        <taxon>Saccharothrix</taxon>
    </lineage>
</organism>
<evidence type="ECO:0000256" key="1">
    <source>
        <dbReference type="SAM" id="MobiDB-lite"/>
    </source>
</evidence>
<dbReference type="InterPro" id="IPR051797">
    <property type="entry name" value="TrmB-like"/>
</dbReference>
<evidence type="ECO:0000313" key="4">
    <source>
        <dbReference type="Proteomes" id="UP001595833"/>
    </source>
</evidence>
<accession>A0ABV9Y0A6</accession>
<feature type="domain" description="HTH luxR-type" evidence="2">
    <location>
        <begin position="285"/>
        <end position="334"/>
    </location>
</feature>
<feature type="compositionally biased region" description="Gly residues" evidence="1">
    <location>
        <begin position="10"/>
        <end position="21"/>
    </location>
</feature>
<protein>
    <recommendedName>
        <fullName evidence="2">HTH luxR-type domain-containing protein</fullName>
    </recommendedName>
</protein>
<dbReference type="SMART" id="SM00421">
    <property type="entry name" value="HTH_LUXR"/>
    <property type="match status" value="1"/>
</dbReference>
<sequence>MIDDQVDQGGSAGPGGGGPGPAEGLEHGLYALAVRLGAVTSPEDAAAELGASLTEVCLAVARLVELHLLRADADGRLLPIAPRLAVSALVAPVERSIYQWQELADRYRERVEAITRSPRRAEERVGVVDGVSGAAEIRGLFALASRACRDELVVLRPSHHDEDFLDELLETCYDVLDRGVAIRVVCPHHSRARFTARAKARRLLEGGAQIRTRSSLARAAVVFDESLAVLLDLPASDGQQPTARRVDDRGVVRFVIEMFNQHWEDATPFSAAEPGYAGAVGDLHRAIARLMAKGLTDDGVARHLGMSVRTCRRHIAALLQNLNSVSRFQAGVHAAALLEPPARPPVNRQPG</sequence>
<comment type="caution">
    <text evidence="3">The sequence shown here is derived from an EMBL/GenBank/DDBJ whole genome shotgun (WGS) entry which is preliminary data.</text>
</comment>
<dbReference type="EMBL" id="JBHSJB010000018">
    <property type="protein sequence ID" value="MFC5056108.1"/>
    <property type="molecule type" value="Genomic_DNA"/>
</dbReference>
<feature type="region of interest" description="Disordered" evidence="1">
    <location>
        <begin position="1"/>
        <end position="22"/>
    </location>
</feature>
<dbReference type="InterPro" id="IPR016032">
    <property type="entry name" value="Sig_transdc_resp-reg_C-effctor"/>
</dbReference>
<dbReference type="Gene3D" id="1.10.10.10">
    <property type="entry name" value="Winged helix-like DNA-binding domain superfamily/Winged helix DNA-binding domain"/>
    <property type="match status" value="1"/>
</dbReference>
<dbReference type="RefSeq" id="WP_344039593.1">
    <property type="nucleotide sequence ID" value="NZ_BAAAKE010000017.1"/>
</dbReference>